<evidence type="ECO:0000313" key="3">
    <source>
        <dbReference type="Proteomes" id="UP000008837"/>
    </source>
</evidence>
<dbReference type="OrthoDB" id="433955at2759"/>
<dbReference type="RefSeq" id="XP_001729990.1">
    <property type="nucleotide sequence ID" value="XM_001729938.1"/>
</dbReference>
<feature type="compositionally biased region" description="Polar residues" evidence="1">
    <location>
        <begin position="1"/>
        <end position="12"/>
    </location>
</feature>
<comment type="caution">
    <text evidence="2">The sequence shown here is derived from an EMBL/GenBank/DDBJ whole genome shotgun (WGS) entry which is preliminary data.</text>
</comment>
<dbReference type="InterPro" id="IPR029063">
    <property type="entry name" value="SAM-dependent_MTases_sf"/>
</dbReference>
<dbReference type="VEuPathDB" id="FungiDB:MGL_2976"/>
<dbReference type="GO" id="GO:0008757">
    <property type="term" value="F:S-adenosylmethionine-dependent methyltransferase activity"/>
    <property type="evidence" value="ECO:0007669"/>
    <property type="project" value="UniProtKB-ARBA"/>
</dbReference>
<keyword evidence="3" id="KW-1185">Reference proteome</keyword>
<dbReference type="STRING" id="425265.A8Q6I4"/>
<evidence type="ECO:0000313" key="2">
    <source>
        <dbReference type="EMBL" id="EDP42776.1"/>
    </source>
</evidence>
<gene>
    <name evidence="2" type="ORF">MGL_2976</name>
</gene>
<feature type="compositionally biased region" description="Basic and acidic residues" evidence="1">
    <location>
        <begin position="13"/>
        <end position="22"/>
    </location>
</feature>
<dbReference type="EMBL" id="AAYY01000010">
    <property type="protein sequence ID" value="EDP42776.1"/>
    <property type="molecule type" value="Genomic_DNA"/>
</dbReference>
<dbReference type="KEGG" id="mgl:MGL_2976"/>
<evidence type="ECO:0008006" key="4">
    <source>
        <dbReference type="Google" id="ProtNLM"/>
    </source>
</evidence>
<name>A8Q6I4_MALGO</name>
<evidence type="ECO:0000256" key="1">
    <source>
        <dbReference type="SAM" id="MobiDB-lite"/>
    </source>
</evidence>
<dbReference type="Gene3D" id="3.40.50.150">
    <property type="entry name" value="Vaccinia Virus protein VP39"/>
    <property type="match status" value="1"/>
</dbReference>
<accession>A8Q6I4</accession>
<protein>
    <recommendedName>
        <fullName evidence="4">FAM86 N-terminal domain-containing protein</fullName>
    </recommendedName>
</protein>
<sequence length="448" mass="49547">MTTNSAQVSARSEQPDRSHAAVHDSYPLLPTQFLPSRIRHASLAQLKEALEKLYSAYAINEPREEWIWEPDPRHEISDSCEPTESGCQYEISDAVSLRAESDPPDDMFETQYVRTWLSALIQYGCKQTEAASLVDDAASLLVHLAGKAASGERWCTYYFFLSQDGPPQSRDEAVASIRIRDAALTEDALGIRTWGAAPYLTRRLIQQYADSRERPTKILELGAGTGLVGLGLASWLEKQQPRQAKALVTLTDHHANVLANLSENVTANGIGGVCVRRLDWQLVYNAKHQRPLSSNETLAQTLPQNNESLTARYGDVDAHVKFDLLVAADCIYDPQHASWIHAVAEQHLSRPSTDFPNPQLHLLIPIRATHLAELASVYDVFSAQSTLRIVHTTDLEGHDDFGPVSMCANSFPLRNKGSAVSYRHMIVEWTQASLAFNSPTSSGPAHGT</sequence>
<dbReference type="InterPro" id="IPR019410">
    <property type="entry name" value="Methyltransf_16"/>
</dbReference>
<dbReference type="SUPFAM" id="SSF53335">
    <property type="entry name" value="S-adenosyl-L-methionine-dependent methyltransferases"/>
    <property type="match status" value="1"/>
</dbReference>
<dbReference type="AlphaFoldDB" id="A8Q6I4"/>
<dbReference type="PANTHER" id="PTHR14614:SF147">
    <property type="entry name" value="S-ADENOSYLMETHIONINE-DEPENDENT METHYLTRANSFERASE OF THE SEVEN BETA-STRAND FAMILY"/>
    <property type="match status" value="1"/>
</dbReference>
<dbReference type="InParanoid" id="A8Q6I4"/>
<dbReference type="PANTHER" id="PTHR14614">
    <property type="entry name" value="HEPATOCELLULAR CARCINOMA-ASSOCIATED ANTIGEN"/>
    <property type="match status" value="1"/>
</dbReference>
<dbReference type="Proteomes" id="UP000008837">
    <property type="component" value="Unassembled WGS sequence"/>
</dbReference>
<dbReference type="OMA" id="VEYAYYK"/>
<feature type="region of interest" description="Disordered" evidence="1">
    <location>
        <begin position="1"/>
        <end position="22"/>
    </location>
</feature>
<organism evidence="2 3">
    <name type="scientific">Malassezia globosa (strain ATCC MYA-4612 / CBS 7966)</name>
    <name type="common">Dandruff-associated fungus</name>
    <dbReference type="NCBI Taxonomy" id="425265"/>
    <lineage>
        <taxon>Eukaryota</taxon>
        <taxon>Fungi</taxon>
        <taxon>Dikarya</taxon>
        <taxon>Basidiomycota</taxon>
        <taxon>Ustilaginomycotina</taxon>
        <taxon>Malasseziomycetes</taxon>
        <taxon>Malasseziales</taxon>
        <taxon>Malasseziaceae</taxon>
        <taxon>Malassezia</taxon>
    </lineage>
</organism>
<dbReference type="Pfam" id="PF10294">
    <property type="entry name" value="Methyltransf_16"/>
    <property type="match status" value="1"/>
</dbReference>
<dbReference type="GeneID" id="5854297"/>
<reference evidence="2 3" key="1">
    <citation type="journal article" date="2007" name="Proc. Natl. Acad. Sci. U.S.A.">
        <title>Dandruff-associated Malassezia genomes reveal convergent and divergent virulence traits shared with plant and human fungal pathogens.</title>
        <authorList>
            <person name="Xu J."/>
            <person name="Saunders C.W."/>
            <person name="Hu P."/>
            <person name="Grant R.A."/>
            <person name="Boekhout T."/>
            <person name="Kuramae E.E."/>
            <person name="Kronstad J.W."/>
            <person name="Deangelis Y.M."/>
            <person name="Reeder N.L."/>
            <person name="Johnstone K.R."/>
            <person name="Leland M."/>
            <person name="Fieno A.M."/>
            <person name="Begley W.M."/>
            <person name="Sun Y."/>
            <person name="Lacey M.P."/>
            <person name="Chaudhary T."/>
            <person name="Keough T."/>
            <person name="Chu L."/>
            <person name="Sears R."/>
            <person name="Yuan B."/>
            <person name="Dawson T.L.Jr."/>
        </authorList>
    </citation>
    <scope>NUCLEOTIDE SEQUENCE [LARGE SCALE GENOMIC DNA]</scope>
    <source>
        <strain evidence="3">ATCC MYA-4612 / CBS 7966</strain>
    </source>
</reference>
<proteinExistence type="predicted"/>